<dbReference type="SUPFAM" id="SSF53335">
    <property type="entry name" value="S-adenosyl-L-methionine-dependent methyltransferases"/>
    <property type="match status" value="1"/>
</dbReference>
<dbReference type="AlphaFoldDB" id="A0A1W1EBF0"/>
<evidence type="ECO:0000313" key="2">
    <source>
        <dbReference type="EMBL" id="SFZ97369.1"/>
    </source>
</evidence>
<dbReference type="CDD" id="cd02440">
    <property type="entry name" value="AdoMet_MTases"/>
    <property type="match status" value="1"/>
</dbReference>
<accession>A0A1W1EBF0</accession>
<sequence length="235" mass="26562">MSNVIKEFSRFAHQYNNFNIVQAKVAKKLVSKLPNRDYSSILDIGCGSGAIYENLQSSNVTFDSLTVLDSSENMLAVHPDSSVITKVCENFNSENFLDALPKNSYDLILSSSALQWSEDLSFTLGKIATLSKNVHFAIFTSGTFKTLHKVANITSPIHTAEVIQEEILKHYADANFELHSYTLHFETVLDMFRYIKKSGVSSGEKKLSFKETKLLMKNYPLDYLEFEVLFVEAKM</sequence>
<feature type="domain" description="Methyltransferase type 12" evidence="1">
    <location>
        <begin position="42"/>
        <end position="130"/>
    </location>
</feature>
<proteinExistence type="predicted"/>
<gene>
    <name evidence="2" type="ORF">MNB_SV-5-298</name>
</gene>
<dbReference type="PANTHER" id="PTHR43861">
    <property type="entry name" value="TRANS-ACONITATE 2-METHYLTRANSFERASE-RELATED"/>
    <property type="match status" value="1"/>
</dbReference>
<evidence type="ECO:0000259" key="1">
    <source>
        <dbReference type="Pfam" id="PF08242"/>
    </source>
</evidence>
<dbReference type="PANTHER" id="PTHR43861:SF1">
    <property type="entry name" value="TRANS-ACONITATE 2-METHYLTRANSFERASE"/>
    <property type="match status" value="1"/>
</dbReference>
<name>A0A1W1EBF0_9ZZZZ</name>
<dbReference type="InterPro" id="IPR029063">
    <property type="entry name" value="SAM-dependent_MTases_sf"/>
</dbReference>
<protein>
    <submittedName>
        <fullName evidence="2">Biotin synthesis protein BioC</fullName>
    </submittedName>
</protein>
<reference evidence="2" key="1">
    <citation type="submission" date="2016-10" db="EMBL/GenBank/DDBJ databases">
        <authorList>
            <person name="de Groot N.N."/>
        </authorList>
    </citation>
    <scope>NUCLEOTIDE SEQUENCE</scope>
</reference>
<organism evidence="2">
    <name type="scientific">hydrothermal vent metagenome</name>
    <dbReference type="NCBI Taxonomy" id="652676"/>
    <lineage>
        <taxon>unclassified sequences</taxon>
        <taxon>metagenomes</taxon>
        <taxon>ecological metagenomes</taxon>
    </lineage>
</organism>
<dbReference type="EMBL" id="FPKX01000004">
    <property type="protein sequence ID" value="SFZ97369.1"/>
    <property type="molecule type" value="Genomic_DNA"/>
</dbReference>
<dbReference type="Gene3D" id="3.40.50.150">
    <property type="entry name" value="Vaccinia Virus protein VP39"/>
    <property type="match status" value="1"/>
</dbReference>
<dbReference type="Pfam" id="PF08242">
    <property type="entry name" value="Methyltransf_12"/>
    <property type="match status" value="1"/>
</dbReference>
<dbReference type="InterPro" id="IPR013217">
    <property type="entry name" value="Methyltransf_12"/>
</dbReference>